<proteinExistence type="predicted"/>
<keyword evidence="3" id="KW-1185">Reference proteome</keyword>
<sequence>MKKLTFTFLFFIIVSFLPFSKAQVGGNQIYKDKNNYDYSPPQKLLEYNNSNSYFSNDSTLIVSVKVLMNKTADRYKLTLGLNEEAPTPKITIENINKRINGFIKRISSMGIKSNDIFVDFISQTKIYDYNINKEAQVATQKMDGFETKKNIIITVNKHAMIEKLISEASDFQIYDVIKVDYINNDIDKIQESLLKEAYAVFDKKKENYFSLFKKEIIGNPIATSGFTYAFPKNQYQNYVAFESANVTYGYDSRYVKKEERKSRTFYYDGTDYTGFDKVINNADPEVGIQYIMNLSVKYDLKKNKEKNKTLRN</sequence>
<gene>
    <name evidence="2" type="ORF">F8D52_16625</name>
</gene>
<dbReference type="RefSeq" id="WP_152290685.1">
    <property type="nucleotide sequence ID" value="NZ_VTPV01000010.1"/>
</dbReference>
<dbReference type="InterPro" id="IPR007497">
    <property type="entry name" value="SIMPL/DUF541"/>
</dbReference>
<dbReference type="Gene3D" id="3.30.70.2970">
    <property type="entry name" value="Protein of unknown function (DUF541), domain 2"/>
    <property type="match status" value="1"/>
</dbReference>
<keyword evidence="1" id="KW-0732">Signal</keyword>
<evidence type="ECO:0000256" key="1">
    <source>
        <dbReference type="SAM" id="SignalP"/>
    </source>
</evidence>
<comment type="caution">
    <text evidence="2">The sequence shown here is derived from an EMBL/GenBank/DDBJ whole genome shotgun (WGS) entry which is preliminary data.</text>
</comment>
<evidence type="ECO:0000313" key="2">
    <source>
        <dbReference type="EMBL" id="KAB1229526.1"/>
    </source>
</evidence>
<protein>
    <submittedName>
        <fullName evidence="2">DUF541 domain-containing protein</fullName>
    </submittedName>
</protein>
<dbReference type="EMBL" id="VTPV01000010">
    <property type="protein sequence ID" value="KAB1229526.1"/>
    <property type="molecule type" value="Genomic_DNA"/>
</dbReference>
<evidence type="ECO:0000313" key="3">
    <source>
        <dbReference type="Proteomes" id="UP000326384"/>
    </source>
</evidence>
<dbReference type="Pfam" id="PF04402">
    <property type="entry name" value="SIMPL"/>
    <property type="match status" value="1"/>
</dbReference>
<accession>A0A5N4BM91</accession>
<feature type="chain" id="PRO_5047197446" evidence="1">
    <location>
        <begin position="23"/>
        <end position="312"/>
    </location>
</feature>
<feature type="signal peptide" evidence="1">
    <location>
        <begin position="1"/>
        <end position="22"/>
    </location>
</feature>
<dbReference type="Proteomes" id="UP000326384">
    <property type="component" value="Unassembled WGS sequence"/>
</dbReference>
<reference evidence="2 3" key="1">
    <citation type="journal article" date="2019" name="Stand. Genomic Sci.">
        <title>Draft Whole-Genome Sequence of a Novel Chryseobacterium viscerum Strain Isolated from Fresh Water at Dripping Springs, New Mexico.</title>
        <authorList>
            <person name="Kyndt J.A."/>
            <person name="Moore T.C."/>
        </authorList>
    </citation>
    <scope>NUCLEOTIDE SEQUENCE [LARGE SCALE GENOMIC DNA]</scope>
    <source>
        <strain evidence="2 3">DPS</strain>
    </source>
</reference>
<organism evidence="2 3">
    <name type="scientific">Chryseobacterium viscerum</name>
    <dbReference type="NCBI Taxonomy" id="1037377"/>
    <lineage>
        <taxon>Bacteria</taxon>
        <taxon>Pseudomonadati</taxon>
        <taxon>Bacteroidota</taxon>
        <taxon>Flavobacteriia</taxon>
        <taxon>Flavobacteriales</taxon>
        <taxon>Weeksellaceae</taxon>
        <taxon>Chryseobacterium group</taxon>
        <taxon>Chryseobacterium</taxon>
    </lineage>
</organism>
<name>A0A5N4BM91_9FLAO</name>